<keyword evidence="2" id="KW-0238">DNA-binding</keyword>
<dbReference type="Pfam" id="PF12833">
    <property type="entry name" value="HTH_18"/>
    <property type="match status" value="1"/>
</dbReference>
<evidence type="ECO:0000256" key="2">
    <source>
        <dbReference type="ARBA" id="ARBA00023125"/>
    </source>
</evidence>
<gene>
    <name evidence="5" type="ORF">GMD59_17165</name>
</gene>
<keyword evidence="1" id="KW-0805">Transcription regulation</keyword>
<dbReference type="Proteomes" id="UP000472755">
    <property type="component" value="Unassembled WGS sequence"/>
</dbReference>
<protein>
    <submittedName>
        <fullName evidence="5">AraC family transcriptional regulator</fullName>
    </submittedName>
</protein>
<dbReference type="InterPro" id="IPR009057">
    <property type="entry name" value="Homeodomain-like_sf"/>
</dbReference>
<dbReference type="SUPFAM" id="SSF46689">
    <property type="entry name" value="Homeodomain-like"/>
    <property type="match status" value="2"/>
</dbReference>
<dbReference type="EMBL" id="WMZU01000044">
    <property type="protein sequence ID" value="MTS28999.1"/>
    <property type="molecule type" value="Genomic_DNA"/>
</dbReference>
<evidence type="ECO:0000313" key="6">
    <source>
        <dbReference type="Proteomes" id="UP000472755"/>
    </source>
</evidence>
<evidence type="ECO:0000259" key="4">
    <source>
        <dbReference type="PROSITE" id="PS01124"/>
    </source>
</evidence>
<dbReference type="GO" id="GO:0043565">
    <property type="term" value="F:sequence-specific DNA binding"/>
    <property type="evidence" value="ECO:0007669"/>
    <property type="project" value="InterPro"/>
</dbReference>
<accession>A0A6L6LXK2</accession>
<dbReference type="PANTHER" id="PTHR43280:SF28">
    <property type="entry name" value="HTH-TYPE TRANSCRIPTIONAL ACTIVATOR RHAS"/>
    <property type="match status" value="1"/>
</dbReference>
<feature type="domain" description="HTH araC/xylS-type" evidence="4">
    <location>
        <begin position="373"/>
        <end position="471"/>
    </location>
</feature>
<evidence type="ECO:0000256" key="1">
    <source>
        <dbReference type="ARBA" id="ARBA00023015"/>
    </source>
</evidence>
<dbReference type="SMART" id="SM00342">
    <property type="entry name" value="HTH_ARAC"/>
    <property type="match status" value="1"/>
</dbReference>
<organism evidence="5 6">
    <name type="scientific">Ruthenibacterium lactatiformans</name>
    <dbReference type="NCBI Taxonomy" id="1550024"/>
    <lineage>
        <taxon>Bacteria</taxon>
        <taxon>Bacillati</taxon>
        <taxon>Bacillota</taxon>
        <taxon>Clostridia</taxon>
        <taxon>Eubacteriales</taxon>
        <taxon>Oscillospiraceae</taxon>
        <taxon>Ruthenibacterium</taxon>
    </lineage>
</organism>
<evidence type="ECO:0000256" key="3">
    <source>
        <dbReference type="ARBA" id="ARBA00023163"/>
    </source>
</evidence>
<sequence>MLHLPVKNPWYCGQKSCLTIWPLGSKGNKKISFYNPFWMARNKKARHWPGFSCKAVSLLLYYRIEEGSQMNEGLEQKVQWIGGLFSSADALSVSCYDAQGAILATTCPQAELMDRAIEMCESKLSVFNHFKTATNPYIMGLPFGLVWIAVADKTQIPPQHIYMLGPARSSNGSLRQIQLGLEHCERKYPGQYPIMEIAKSLENIQVISGNLLYRYALMLHYILNEEQLTLNDISTRTDTNNLNRKNWMKTRDRHQNYMAEQALMQMVREGDMNYESALRRAQSVGTGVQLDQSNALRASKDSVIIFTSNCTRAAIQGGLSPDEAFTVGDQYIQDVENSNDLSELTAISHTMYEDFIKRVHKRRSNPKLSSIVQRCCDYIEMHVEEKLRIRDLAQKLGYTEYYLSKRFKKEVGVTINTYIKYVKVERAKLLLSTTNLDVGEISEVLCFSSRSYLGEVFAEVTGFTPAQYRQQCRK</sequence>
<dbReference type="Gene3D" id="1.10.10.60">
    <property type="entry name" value="Homeodomain-like"/>
    <property type="match status" value="2"/>
</dbReference>
<name>A0A6L6LXK2_9FIRM</name>
<dbReference type="AlphaFoldDB" id="A0A6L6LXK2"/>
<reference evidence="5 6" key="1">
    <citation type="journal article" date="2019" name="Nat. Med.">
        <title>A library of human gut bacterial isolates paired with longitudinal multiomics data enables mechanistic microbiome research.</title>
        <authorList>
            <person name="Poyet M."/>
            <person name="Groussin M."/>
            <person name="Gibbons S.M."/>
            <person name="Avila-Pacheco J."/>
            <person name="Jiang X."/>
            <person name="Kearney S.M."/>
            <person name="Perrotta A.R."/>
            <person name="Berdy B."/>
            <person name="Zhao S."/>
            <person name="Lieberman T.D."/>
            <person name="Swanson P.K."/>
            <person name="Smith M."/>
            <person name="Roesemann S."/>
            <person name="Alexander J.E."/>
            <person name="Rich S.A."/>
            <person name="Livny J."/>
            <person name="Vlamakis H."/>
            <person name="Clish C."/>
            <person name="Bullock K."/>
            <person name="Deik A."/>
            <person name="Scott J."/>
            <person name="Pierce K.A."/>
            <person name="Xavier R.J."/>
            <person name="Alm E.J."/>
        </authorList>
    </citation>
    <scope>NUCLEOTIDE SEQUENCE [LARGE SCALE GENOMIC DNA]</scope>
    <source>
        <strain evidence="5 6">BIOML-A4</strain>
    </source>
</reference>
<dbReference type="PROSITE" id="PS01124">
    <property type="entry name" value="HTH_ARAC_FAMILY_2"/>
    <property type="match status" value="1"/>
</dbReference>
<proteinExistence type="predicted"/>
<evidence type="ECO:0000313" key="5">
    <source>
        <dbReference type="EMBL" id="MTS28999.1"/>
    </source>
</evidence>
<dbReference type="InterPro" id="IPR018060">
    <property type="entry name" value="HTH_AraC"/>
</dbReference>
<dbReference type="PANTHER" id="PTHR43280">
    <property type="entry name" value="ARAC-FAMILY TRANSCRIPTIONAL REGULATOR"/>
    <property type="match status" value="1"/>
</dbReference>
<dbReference type="GO" id="GO:0003700">
    <property type="term" value="F:DNA-binding transcription factor activity"/>
    <property type="evidence" value="ECO:0007669"/>
    <property type="project" value="InterPro"/>
</dbReference>
<keyword evidence="3" id="KW-0804">Transcription</keyword>
<comment type="caution">
    <text evidence="5">The sequence shown here is derived from an EMBL/GenBank/DDBJ whole genome shotgun (WGS) entry which is preliminary data.</text>
</comment>